<proteinExistence type="predicted"/>
<gene>
    <name evidence="2" type="ordered locus">Q7C_431</name>
</gene>
<keyword evidence="1" id="KW-0472">Membrane</keyword>
<dbReference type="EMBL" id="CP003380">
    <property type="protein sequence ID" value="AFJ01606.1"/>
    <property type="molecule type" value="Genomic_DNA"/>
</dbReference>
<organism evidence="2 3">
    <name type="scientific">Methylophaga frappieri (strain ATCC BAA-2434 / DSM 25690 / JAM7)</name>
    <dbReference type="NCBI Taxonomy" id="754477"/>
    <lineage>
        <taxon>Bacteria</taxon>
        <taxon>Pseudomonadati</taxon>
        <taxon>Pseudomonadota</taxon>
        <taxon>Gammaproteobacteria</taxon>
        <taxon>Thiotrichales</taxon>
        <taxon>Piscirickettsiaceae</taxon>
        <taxon>Methylophaga</taxon>
    </lineage>
</organism>
<keyword evidence="1" id="KW-1133">Transmembrane helix</keyword>
<protein>
    <submittedName>
        <fullName evidence="2">Uncharacterized protein</fullName>
    </submittedName>
</protein>
<keyword evidence="3" id="KW-1185">Reference proteome</keyword>
<reference evidence="2 3" key="1">
    <citation type="journal article" date="2012" name="J. Bacteriol.">
        <title>Complete genome sequences of Methylophaga sp. strain JAM1 and Methylophaga sp. strain JAM7.</title>
        <authorList>
            <person name="Villeneuve C."/>
            <person name="Martineau C."/>
            <person name="Mauffrey F."/>
            <person name="Villemur R."/>
        </authorList>
    </citation>
    <scope>NUCLEOTIDE SEQUENCE [LARGE SCALE GENOMIC DNA]</scope>
    <source>
        <strain evidence="2 3">JAM7</strain>
    </source>
</reference>
<dbReference type="Pfam" id="PF07254">
    <property type="entry name" value="Cpta_toxin"/>
    <property type="match status" value="1"/>
</dbReference>
<keyword evidence="1" id="KW-0812">Transmembrane</keyword>
<dbReference type="Proteomes" id="UP000009145">
    <property type="component" value="Chromosome"/>
</dbReference>
<dbReference type="InterPro" id="IPR009883">
    <property type="entry name" value="YgfX"/>
</dbReference>
<name>I1YFB3_METFJ</name>
<evidence type="ECO:0000313" key="2">
    <source>
        <dbReference type="EMBL" id="AFJ01606.1"/>
    </source>
</evidence>
<sequence>MHLLAIIAILIATLSVGMKLAIIIFVAWHYVYFFKRRQASLRQFLIVDDATGWQLTDEQGHACLITIKQCFVSLPLIIIHYHTQQKGKRSLVLFCDSISAEHGRQLRIRLSQPVGPQ</sequence>
<dbReference type="AlphaFoldDB" id="I1YFB3"/>
<evidence type="ECO:0000256" key="1">
    <source>
        <dbReference type="SAM" id="Phobius"/>
    </source>
</evidence>
<dbReference type="KEGG" id="mec:Q7C_431"/>
<feature type="transmembrane region" description="Helical" evidence="1">
    <location>
        <begin position="6"/>
        <end position="33"/>
    </location>
</feature>
<dbReference type="PATRIC" id="fig|754477.3.peg.426"/>
<accession>I1YFB3</accession>
<dbReference type="HOGENOM" id="CLU_2082035_0_0_6"/>
<evidence type="ECO:0000313" key="3">
    <source>
        <dbReference type="Proteomes" id="UP000009145"/>
    </source>
</evidence>